<gene>
    <name evidence="1" type="ORF">COS76_01190</name>
</gene>
<evidence type="ECO:0000313" key="1">
    <source>
        <dbReference type="EMBL" id="PIU75372.1"/>
    </source>
</evidence>
<proteinExistence type="predicted"/>
<dbReference type="AlphaFoldDB" id="A0A2M7AXM8"/>
<dbReference type="EMBL" id="PEVY01000025">
    <property type="protein sequence ID" value="PIU75372.1"/>
    <property type="molecule type" value="Genomic_DNA"/>
</dbReference>
<accession>A0A2M7AXM8</accession>
<evidence type="ECO:0008006" key="3">
    <source>
        <dbReference type="Google" id="ProtNLM"/>
    </source>
</evidence>
<name>A0A2M7AXM8_9BACT</name>
<organism evidence="1 2">
    <name type="scientific">Candidatus Portnoybacteria bacterium CG06_land_8_20_14_3_00_39_12</name>
    <dbReference type="NCBI Taxonomy" id="1974809"/>
    <lineage>
        <taxon>Bacteria</taxon>
        <taxon>Candidatus Portnoyibacteriota</taxon>
    </lineage>
</organism>
<dbReference type="Proteomes" id="UP000228775">
    <property type="component" value="Unassembled WGS sequence"/>
</dbReference>
<protein>
    <recommendedName>
        <fullName evidence="3">Type 4 fimbrial biogenesis protein PilX N-terminal domain-containing protein</fullName>
    </recommendedName>
</protein>
<comment type="caution">
    <text evidence="1">The sequence shown here is derived from an EMBL/GenBank/DDBJ whole genome shotgun (WGS) entry which is preliminary data.</text>
</comment>
<evidence type="ECO:0000313" key="2">
    <source>
        <dbReference type="Proteomes" id="UP000228775"/>
    </source>
</evidence>
<sequence length="129" mass="13920">MILKKIFNLIHNQQGAAALLLTVVLLTGLLAIGLTVGLVMITETKLSIGSGDSVVAYYAAESGVEHALYKIRNGDWMVSQPLTHYSLTPVITNVSYDLQYIYAPLLVPSSNISSTGVFHTAARLIVSSW</sequence>
<reference evidence="2" key="1">
    <citation type="submission" date="2017-09" db="EMBL/GenBank/DDBJ databases">
        <title>Depth-based differentiation of microbial function through sediment-hosted aquifers and enrichment of novel symbionts in the deep terrestrial subsurface.</title>
        <authorList>
            <person name="Probst A.J."/>
            <person name="Ladd B."/>
            <person name="Jarett J.K."/>
            <person name="Geller-Mcgrath D.E."/>
            <person name="Sieber C.M.K."/>
            <person name="Emerson J.B."/>
            <person name="Anantharaman K."/>
            <person name="Thomas B.C."/>
            <person name="Malmstrom R."/>
            <person name="Stieglmeier M."/>
            <person name="Klingl A."/>
            <person name="Woyke T."/>
            <person name="Ryan C.M."/>
            <person name="Banfield J.F."/>
        </authorList>
    </citation>
    <scope>NUCLEOTIDE SEQUENCE [LARGE SCALE GENOMIC DNA]</scope>
</reference>